<dbReference type="OrthoDB" id="5421239at2759"/>
<organism evidence="1 2">
    <name type="scientific">Pseudovirgaria hyperparasitica</name>
    <dbReference type="NCBI Taxonomy" id="470096"/>
    <lineage>
        <taxon>Eukaryota</taxon>
        <taxon>Fungi</taxon>
        <taxon>Dikarya</taxon>
        <taxon>Ascomycota</taxon>
        <taxon>Pezizomycotina</taxon>
        <taxon>Dothideomycetes</taxon>
        <taxon>Dothideomycetes incertae sedis</taxon>
        <taxon>Acrospermales</taxon>
        <taxon>Acrospermaceae</taxon>
        <taxon>Pseudovirgaria</taxon>
    </lineage>
</organism>
<proteinExistence type="predicted"/>
<dbReference type="PANTHER" id="PTHR35309">
    <property type="match status" value="1"/>
</dbReference>
<evidence type="ECO:0008006" key="3">
    <source>
        <dbReference type="Google" id="ProtNLM"/>
    </source>
</evidence>
<dbReference type="EMBL" id="ML996566">
    <property type="protein sequence ID" value="KAF2761791.1"/>
    <property type="molecule type" value="Genomic_DNA"/>
</dbReference>
<evidence type="ECO:0000313" key="1">
    <source>
        <dbReference type="EMBL" id="KAF2761791.1"/>
    </source>
</evidence>
<reference evidence="1" key="1">
    <citation type="journal article" date="2020" name="Stud. Mycol.">
        <title>101 Dothideomycetes genomes: a test case for predicting lifestyles and emergence of pathogens.</title>
        <authorList>
            <person name="Haridas S."/>
            <person name="Albert R."/>
            <person name="Binder M."/>
            <person name="Bloem J."/>
            <person name="Labutti K."/>
            <person name="Salamov A."/>
            <person name="Andreopoulos B."/>
            <person name="Baker S."/>
            <person name="Barry K."/>
            <person name="Bills G."/>
            <person name="Bluhm B."/>
            <person name="Cannon C."/>
            <person name="Castanera R."/>
            <person name="Culley D."/>
            <person name="Daum C."/>
            <person name="Ezra D."/>
            <person name="Gonzalez J."/>
            <person name="Henrissat B."/>
            <person name="Kuo A."/>
            <person name="Liang C."/>
            <person name="Lipzen A."/>
            <person name="Lutzoni F."/>
            <person name="Magnuson J."/>
            <person name="Mondo S."/>
            <person name="Nolan M."/>
            <person name="Ohm R."/>
            <person name="Pangilinan J."/>
            <person name="Park H.-J."/>
            <person name="Ramirez L."/>
            <person name="Alfaro M."/>
            <person name="Sun H."/>
            <person name="Tritt A."/>
            <person name="Yoshinaga Y."/>
            <person name="Zwiers L.-H."/>
            <person name="Turgeon B."/>
            <person name="Goodwin S."/>
            <person name="Spatafora J."/>
            <person name="Crous P."/>
            <person name="Grigoriev I."/>
        </authorList>
    </citation>
    <scope>NUCLEOTIDE SEQUENCE</scope>
    <source>
        <strain evidence="1">CBS 121739</strain>
    </source>
</reference>
<gene>
    <name evidence="1" type="ORF">EJ05DRAFT_472756</name>
</gene>
<dbReference type="InterPro" id="IPR025893">
    <property type="entry name" value="Tocopherol_cyclase"/>
</dbReference>
<dbReference type="RefSeq" id="XP_033604242.1">
    <property type="nucleotide sequence ID" value="XM_033743247.1"/>
</dbReference>
<name>A0A6A6WJV9_9PEZI</name>
<sequence>MDFFRPHPSAAFEGYYSKFTLESGSHIILIFCTVRNAPTRPHMLSFTYIPYHASQKDIFQREIWADNLHMTPIPLPERQEFPWFTRADPFKVSIPSIASLASETMDGVEYEVCGRDLDFKFSAKSGGRVPWIPSSPNSTPAGRFASLPLPLQWHVHSRASFCRYELTLPPSVKLLPEDLAGNARVHIEKNWGQSFPKSHIWIQAWDEDTKRGFCCAGGRILGMEAYLLGYVNGKVGSVREKRGYVVEEKALVANFRPPWTLRVGGWSPFNTVVHDWENRTICMSVSGLRQKIVVSVTAKEGSFFELSAPFADGHRPKFLAESFEGTLDIDVYERSWWGTWRSIQKDRFEDAAVEFGGENYPLRGGEDYKSK</sequence>
<dbReference type="PANTHER" id="PTHR35309:SF4">
    <property type="entry name" value="TOCOPHEROL CYCLASE"/>
    <property type="match status" value="1"/>
</dbReference>
<evidence type="ECO:0000313" key="2">
    <source>
        <dbReference type="Proteomes" id="UP000799437"/>
    </source>
</evidence>
<dbReference type="GeneID" id="54484301"/>
<dbReference type="AlphaFoldDB" id="A0A6A6WJV9"/>
<dbReference type="GO" id="GO:0009976">
    <property type="term" value="F:tocopherol cyclase activity"/>
    <property type="evidence" value="ECO:0007669"/>
    <property type="project" value="InterPro"/>
</dbReference>
<keyword evidence="2" id="KW-1185">Reference proteome</keyword>
<accession>A0A6A6WJV9</accession>
<protein>
    <recommendedName>
        <fullName evidence="3">Tocopherol cyclase</fullName>
    </recommendedName>
</protein>
<dbReference type="Pfam" id="PF14249">
    <property type="entry name" value="Tocopherol_cycl"/>
    <property type="match status" value="1"/>
</dbReference>
<dbReference type="Proteomes" id="UP000799437">
    <property type="component" value="Unassembled WGS sequence"/>
</dbReference>